<evidence type="ECO:0000256" key="20">
    <source>
        <dbReference type="ARBA" id="ARBA00052800"/>
    </source>
</evidence>
<evidence type="ECO:0000256" key="6">
    <source>
        <dbReference type="ARBA" id="ARBA00022842"/>
    </source>
</evidence>
<evidence type="ECO:0000256" key="17">
    <source>
        <dbReference type="ARBA" id="ARBA00051755"/>
    </source>
</evidence>
<dbReference type="GO" id="GO:0035516">
    <property type="term" value="F:broad specificity oxidative DNA demethylase activity"/>
    <property type="evidence" value="ECO:0007669"/>
    <property type="project" value="UniProtKB-EC"/>
</dbReference>
<feature type="binding site" evidence="27">
    <location>
        <position position="201"/>
    </location>
    <ligand>
        <name>2-oxoglutarate</name>
        <dbReference type="ChEBI" id="CHEBI:16810"/>
    </ligand>
</feature>
<keyword evidence="30" id="KW-1185">Reference proteome</keyword>
<evidence type="ECO:0000256" key="11">
    <source>
        <dbReference type="ARBA" id="ARBA00023242"/>
    </source>
</evidence>
<evidence type="ECO:0000256" key="1">
    <source>
        <dbReference type="ARBA" id="ARBA00001954"/>
    </source>
</evidence>
<comment type="subunit">
    <text evidence="22">Interacts with PCNA homotrimer; this interaction is enhanced during the S-phase of the cell cycle. Interacts with nucleolar proteins NCL, UBTF and NPM1. Interacts with XRCC5-XRCC6 heterodimer.</text>
</comment>
<dbReference type="Pfam" id="PF13532">
    <property type="entry name" value="2OG-FeII_Oxy_2"/>
    <property type="match status" value="1"/>
</dbReference>
<evidence type="ECO:0000256" key="3">
    <source>
        <dbReference type="ARBA" id="ARBA00004642"/>
    </source>
</evidence>
<evidence type="ECO:0000256" key="13">
    <source>
        <dbReference type="ARBA" id="ARBA00051165"/>
    </source>
</evidence>
<accession>A0A0V1KT86</accession>
<dbReference type="InterPro" id="IPR005123">
    <property type="entry name" value="Oxoglu/Fe-dep_dioxygenase_dom"/>
</dbReference>
<keyword evidence="8" id="KW-0560">Oxidoreductase</keyword>
<evidence type="ECO:0000256" key="4">
    <source>
        <dbReference type="ARBA" id="ARBA00022723"/>
    </source>
</evidence>
<keyword evidence="4" id="KW-0479">Metal-binding</keyword>
<feature type="binding site" evidence="27">
    <location>
        <begin position="162"/>
        <end position="164"/>
    </location>
    <ligand>
        <name>substrate</name>
    </ligand>
</feature>
<evidence type="ECO:0000256" key="8">
    <source>
        <dbReference type="ARBA" id="ARBA00023002"/>
    </source>
</evidence>
<dbReference type="InterPro" id="IPR037151">
    <property type="entry name" value="AlkB-like_sf"/>
</dbReference>
<evidence type="ECO:0000256" key="2">
    <source>
        <dbReference type="ARBA" id="ARBA00004604"/>
    </source>
</evidence>
<keyword evidence="7 29" id="KW-0223">Dioxygenase</keyword>
<comment type="catalytic activity">
    <reaction evidence="15">
        <text>an N(3)-methyl-2'-deoxycytidine in double-stranded DNA + 2-oxoglutarate + O2 = a 2'-deoxycytidine in double-stranded DNA + formaldehyde + succinate + CO2 + H(+)</text>
        <dbReference type="Rhea" id="RHEA:70439"/>
        <dbReference type="Rhea" id="RHEA-COMP:14237"/>
        <dbReference type="Rhea" id="RHEA-COMP:17070"/>
        <dbReference type="ChEBI" id="CHEBI:15378"/>
        <dbReference type="ChEBI" id="CHEBI:15379"/>
        <dbReference type="ChEBI" id="CHEBI:16526"/>
        <dbReference type="ChEBI" id="CHEBI:16810"/>
        <dbReference type="ChEBI" id="CHEBI:16842"/>
        <dbReference type="ChEBI" id="CHEBI:30031"/>
        <dbReference type="ChEBI" id="CHEBI:85452"/>
        <dbReference type="ChEBI" id="CHEBI:139075"/>
    </reaction>
    <physiologicalReaction direction="left-to-right" evidence="15">
        <dbReference type="Rhea" id="RHEA:70440"/>
    </physiologicalReaction>
</comment>
<sequence length="305" mass="35506">MHSNKLTVHLNEMLMCSSDLSQITYVVACAATCSFNDYFFRKFELIFSRIHMNLNFSGILSMDKFLMRGNESEDDATLLVNSISQISADAFFVTQKLHSNNDHFDVIYYKQILPKKLADRLLIYCEKNIKYFTGNLARVFLFNQWHPIPRKQMAMGHPNLHYRFSGNVIPAKPWNAVILALRNLVSEIAKCDFNFVLINRYKDGHDYIGEHRDNEKELDPSSPIASVTVGEKRDFIFKHYRVNHQPASASEKVCIALEHGSMLLISADTNRHWSHSLPKRRHCQNVRINFTFRKMKLQLNEEDKD</sequence>
<reference evidence="29 30" key="1">
    <citation type="submission" date="2015-05" db="EMBL/GenBank/DDBJ databases">
        <title>Evolution of Trichinella species and genotypes.</title>
        <authorList>
            <person name="Korhonen P.K."/>
            <person name="Edoardo P."/>
            <person name="Giuseppe L.R."/>
            <person name="Gasser R.B."/>
        </authorList>
    </citation>
    <scope>NUCLEOTIDE SEQUENCE [LARGE SCALE GENOMIC DNA]</scope>
    <source>
        <strain evidence="29">ISS10</strain>
    </source>
</reference>
<feature type="binding site" evidence="27">
    <location>
        <position position="293"/>
    </location>
    <ligand>
        <name>2-oxoglutarate</name>
        <dbReference type="ChEBI" id="CHEBI:16810"/>
    </ligand>
</feature>
<dbReference type="FunFam" id="2.60.120.590:FF:000004">
    <property type="entry name" value="DNA oxidative demethylase ALKBH2"/>
    <property type="match status" value="1"/>
</dbReference>
<evidence type="ECO:0000256" key="25">
    <source>
        <dbReference type="ARBA" id="ARBA00077989"/>
    </source>
</evidence>
<comment type="catalytic activity">
    <reaction evidence="17">
        <text>a 1,N(2)-etheno-2'-deoxyguanosine in double-stranded DNA + 2-oxoglutarate + O2 + H2O = a 2'-deoxyguanosine in double-stranded DNA + glyoxal + succinate + CO2</text>
        <dbReference type="Rhea" id="RHEA:70487"/>
        <dbReference type="Rhea" id="RHEA-COMP:17910"/>
        <dbReference type="Rhea" id="RHEA-COMP:17912"/>
        <dbReference type="ChEBI" id="CHEBI:15377"/>
        <dbReference type="ChEBI" id="CHEBI:15379"/>
        <dbReference type="ChEBI" id="CHEBI:16526"/>
        <dbReference type="ChEBI" id="CHEBI:16810"/>
        <dbReference type="ChEBI" id="CHEBI:30031"/>
        <dbReference type="ChEBI" id="CHEBI:34779"/>
        <dbReference type="ChEBI" id="CHEBI:85445"/>
        <dbReference type="ChEBI" id="CHEBI:189586"/>
    </reaction>
    <physiologicalReaction direction="left-to-right" evidence="17">
        <dbReference type="Rhea" id="RHEA:70488"/>
    </physiologicalReaction>
</comment>
<evidence type="ECO:0000256" key="18">
    <source>
        <dbReference type="ARBA" id="ARBA00052597"/>
    </source>
</evidence>
<evidence type="ECO:0000313" key="29">
    <source>
        <dbReference type="EMBL" id="KRZ50310.1"/>
    </source>
</evidence>
<keyword evidence="10" id="KW-0234">DNA repair</keyword>
<dbReference type="GO" id="GO:0008198">
    <property type="term" value="F:ferrous iron binding"/>
    <property type="evidence" value="ECO:0007669"/>
    <property type="project" value="TreeGrafter"/>
</dbReference>
<evidence type="ECO:0000256" key="16">
    <source>
        <dbReference type="ARBA" id="ARBA00051434"/>
    </source>
</evidence>
<dbReference type="Proteomes" id="UP000054721">
    <property type="component" value="Unassembled WGS sequence"/>
</dbReference>
<dbReference type="EC" id="1.14.11.33" evidence="23"/>
<comment type="subcellular location">
    <subcellularLocation>
        <location evidence="2">Nucleus</location>
        <location evidence="2">Nucleolus</location>
    </subcellularLocation>
    <subcellularLocation>
        <location evidence="3">Nucleus</location>
        <location evidence="3">Nucleoplasm</location>
    </subcellularLocation>
</comment>
<comment type="cofactor">
    <cofactor evidence="1">
        <name>Fe(2+)</name>
        <dbReference type="ChEBI" id="CHEBI:29033"/>
    </cofactor>
</comment>
<comment type="catalytic activity">
    <reaction evidence="21">
        <text>a methylated nucleobase within DNA + 2-oxoglutarate + O2 = a nucleobase within DNA + formaldehyde + succinate + CO2</text>
        <dbReference type="Rhea" id="RHEA:30299"/>
        <dbReference type="Rhea" id="RHEA-COMP:12192"/>
        <dbReference type="Rhea" id="RHEA-COMP:12193"/>
        <dbReference type="ChEBI" id="CHEBI:15379"/>
        <dbReference type="ChEBI" id="CHEBI:16526"/>
        <dbReference type="ChEBI" id="CHEBI:16810"/>
        <dbReference type="ChEBI" id="CHEBI:16842"/>
        <dbReference type="ChEBI" id="CHEBI:30031"/>
        <dbReference type="ChEBI" id="CHEBI:32875"/>
        <dbReference type="ChEBI" id="CHEBI:64428"/>
        <dbReference type="EC" id="1.14.11.33"/>
    </reaction>
    <physiologicalReaction direction="left-to-right" evidence="21">
        <dbReference type="Rhea" id="RHEA:30300"/>
    </physiologicalReaction>
</comment>
<dbReference type="EMBL" id="JYDW01000269">
    <property type="protein sequence ID" value="KRZ50310.1"/>
    <property type="molecule type" value="Genomic_DNA"/>
</dbReference>
<evidence type="ECO:0000256" key="24">
    <source>
        <dbReference type="ARBA" id="ARBA00072134"/>
    </source>
</evidence>
<dbReference type="PANTHER" id="PTHR31573:SF1">
    <property type="entry name" value="DNA OXIDATIVE DEMETHYLASE ALKBH2"/>
    <property type="match status" value="1"/>
</dbReference>
<evidence type="ECO:0000256" key="21">
    <source>
        <dbReference type="ARBA" id="ARBA00053025"/>
    </source>
</evidence>
<evidence type="ECO:0000256" key="26">
    <source>
        <dbReference type="ARBA" id="ARBA00081727"/>
    </source>
</evidence>
<keyword evidence="6" id="KW-0460">Magnesium</keyword>
<dbReference type="Gene3D" id="2.60.120.590">
    <property type="entry name" value="Alpha-ketoglutarate-dependent dioxygenase AlkB-like"/>
    <property type="match status" value="1"/>
</dbReference>
<dbReference type="InterPro" id="IPR027450">
    <property type="entry name" value="AlkB-like"/>
</dbReference>
<dbReference type="STRING" id="6335.A0A0V1KT86"/>
<feature type="binding site" evidence="27">
    <location>
        <position position="211"/>
    </location>
    <ligand>
        <name>2-oxoglutarate</name>
        <dbReference type="ChEBI" id="CHEBI:16810"/>
    </ligand>
</feature>
<evidence type="ECO:0000259" key="28">
    <source>
        <dbReference type="PROSITE" id="PS51471"/>
    </source>
</evidence>
<comment type="catalytic activity">
    <reaction evidence="20">
        <text>an N(1)-methyl-2'-deoxyadenosine in double-stranded DNA + 2-oxoglutarate + O2 = a 2'-deoxyadenosine in double-stranded DNA + formaldehyde + succinate + CO2 + H(+)</text>
        <dbReference type="Rhea" id="RHEA:70443"/>
        <dbReference type="Rhea" id="RHEA-COMP:14236"/>
        <dbReference type="Rhea" id="RHEA-COMP:17897"/>
        <dbReference type="ChEBI" id="CHEBI:15378"/>
        <dbReference type="ChEBI" id="CHEBI:15379"/>
        <dbReference type="ChEBI" id="CHEBI:16526"/>
        <dbReference type="ChEBI" id="CHEBI:16810"/>
        <dbReference type="ChEBI" id="CHEBI:16842"/>
        <dbReference type="ChEBI" id="CHEBI:30031"/>
        <dbReference type="ChEBI" id="CHEBI:90615"/>
        <dbReference type="ChEBI" id="CHEBI:139096"/>
    </reaction>
    <physiologicalReaction direction="left-to-right" evidence="20">
        <dbReference type="Rhea" id="RHEA:70444"/>
    </physiologicalReaction>
</comment>
<feature type="binding site" evidence="27">
    <location>
        <position position="291"/>
    </location>
    <ligand>
        <name>2-oxoglutarate</name>
        <dbReference type="ChEBI" id="CHEBI:16810"/>
    </ligand>
</feature>
<keyword evidence="5" id="KW-0227">DNA damage</keyword>
<evidence type="ECO:0000256" key="12">
    <source>
        <dbReference type="ARBA" id="ARBA00051010"/>
    </source>
</evidence>
<gene>
    <name evidence="29" type="primary">Alkbh2</name>
    <name evidence="29" type="ORF">T02_15790</name>
</gene>
<evidence type="ECO:0000256" key="22">
    <source>
        <dbReference type="ARBA" id="ARBA00062909"/>
    </source>
</evidence>
<organism evidence="29 30">
    <name type="scientific">Trichinella nativa</name>
    <dbReference type="NCBI Taxonomy" id="6335"/>
    <lineage>
        <taxon>Eukaryota</taxon>
        <taxon>Metazoa</taxon>
        <taxon>Ecdysozoa</taxon>
        <taxon>Nematoda</taxon>
        <taxon>Enoplea</taxon>
        <taxon>Dorylaimia</taxon>
        <taxon>Trichinellida</taxon>
        <taxon>Trichinellidae</taxon>
        <taxon>Trichinella</taxon>
    </lineage>
</organism>
<evidence type="ECO:0000256" key="10">
    <source>
        <dbReference type="ARBA" id="ARBA00023204"/>
    </source>
</evidence>
<dbReference type="GO" id="GO:0051747">
    <property type="term" value="F:cytosine C-5 DNA demethylase activity"/>
    <property type="evidence" value="ECO:0007669"/>
    <property type="project" value="UniProtKB-ARBA"/>
</dbReference>
<dbReference type="GO" id="GO:0005654">
    <property type="term" value="C:nucleoplasm"/>
    <property type="evidence" value="ECO:0007669"/>
    <property type="project" value="UniProtKB-SubCell"/>
</dbReference>
<keyword evidence="11" id="KW-0539">Nucleus</keyword>
<evidence type="ECO:0000256" key="14">
    <source>
        <dbReference type="ARBA" id="ARBA00051189"/>
    </source>
</evidence>
<name>A0A0V1KT86_9BILA</name>
<comment type="catalytic activity">
    <reaction evidence="18">
        <text>a 3,N(4)-etheno-2'-deoxycytidine in single-stranded DNA + 2-oxoglutarate + O2 + H2O = a 2'-deoxycytidine in single-stranded DNA + glyoxal + succinate + CO2</text>
        <dbReference type="Rhea" id="RHEA:70471"/>
        <dbReference type="Rhea" id="RHEA-COMP:12846"/>
        <dbReference type="Rhea" id="RHEA-COMP:17906"/>
        <dbReference type="ChEBI" id="CHEBI:15377"/>
        <dbReference type="ChEBI" id="CHEBI:15379"/>
        <dbReference type="ChEBI" id="CHEBI:16526"/>
        <dbReference type="ChEBI" id="CHEBI:16810"/>
        <dbReference type="ChEBI" id="CHEBI:30031"/>
        <dbReference type="ChEBI" id="CHEBI:34779"/>
        <dbReference type="ChEBI" id="CHEBI:85452"/>
        <dbReference type="ChEBI" id="CHEBI:189585"/>
    </reaction>
    <physiologicalReaction direction="left-to-right" evidence="18">
        <dbReference type="Rhea" id="RHEA:70472"/>
    </physiologicalReaction>
</comment>
<evidence type="ECO:0000313" key="30">
    <source>
        <dbReference type="Proteomes" id="UP000054721"/>
    </source>
</evidence>
<keyword evidence="9" id="KW-0408">Iron</keyword>
<comment type="catalytic activity">
    <reaction evidence="13">
        <text>an N(3)-methyl-2'-deoxycytidine in single-stranded DNA + 2-oxoglutarate + O2 = a 2'-deoxycytidine in single-stranded DNA + formaldehyde + succinate + CO2 + H(+)</text>
        <dbReference type="Rhea" id="RHEA:70435"/>
        <dbReference type="Rhea" id="RHEA-COMP:12846"/>
        <dbReference type="Rhea" id="RHEA-COMP:17894"/>
        <dbReference type="ChEBI" id="CHEBI:15378"/>
        <dbReference type="ChEBI" id="CHEBI:15379"/>
        <dbReference type="ChEBI" id="CHEBI:16526"/>
        <dbReference type="ChEBI" id="CHEBI:16810"/>
        <dbReference type="ChEBI" id="CHEBI:16842"/>
        <dbReference type="ChEBI" id="CHEBI:30031"/>
        <dbReference type="ChEBI" id="CHEBI:85452"/>
        <dbReference type="ChEBI" id="CHEBI:139075"/>
    </reaction>
    <physiologicalReaction direction="left-to-right" evidence="13">
        <dbReference type="Rhea" id="RHEA:70436"/>
    </physiologicalReaction>
</comment>
<comment type="catalytic activity">
    <reaction evidence="12">
        <text>an N(1)-methyl-2'-deoxyadenosine in single-stranded DNA + 2-oxoglutarate + O2 = a 2'-deoxyadenosine in single-stranded DNA + formaldehyde + succinate + CO2 + H(+)</text>
        <dbReference type="Rhea" id="RHEA:70447"/>
        <dbReference type="Rhea" id="RHEA-COMP:17895"/>
        <dbReference type="Rhea" id="RHEA-COMP:17896"/>
        <dbReference type="ChEBI" id="CHEBI:15378"/>
        <dbReference type="ChEBI" id="CHEBI:15379"/>
        <dbReference type="ChEBI" id="CHEBI:16526"/>
        <dbReference type="ChEBI" id="CHEBI:16810"/>
        <dbReference type="ChEBI" id="CHEBI:16842"/>
        <dbReference type="ChEBI" id="CHEBI:30031"/>
        <dbReference type="ChEBI" id="CHEBI:90615"/>
        <dbReference type="ChEBI" id="CHEBI:139096"/>
    </reaction>
    <physiologicalReaction direction="left-to-right" evidence="12">
        <dbReference type="Rhea" id="RHEA:70448"/>
    </physiologicalReaction>
</comment>
<feature type="domain" description="Fe2OG dioxygenase" evidence="28">
    <location>
        <begin position="192"/>
        <end position="296"/>
    </location>
</feature>
<dbReference type="SUPFAM" id="SSF51197">
    <property type="entry name" value="Clavaminate synthase-like"/>
    <property type="match status" value="1"/>
</dbReference>
<dbReference type="PANTHER" id="PTHR31573">
    <property type="entry name" value="ALPHA-KETOGLUTARATE-DEPENDENT DIOXYGENASE ALKB HOMOLOG 2"/>
    <property type="match status" value="1"/>
</dbReference>
<evidence type="ECO:0000256" key="5">
    <source>
        <dbReference type="ARBA" id="ARBA00022763"/>
    </source>
</evidence>
<dbReference type="InterPro" id="IPR032852">
    <property type="entry name" value="ALKBH2"/>
</dbReference>
<evidence type="ECO:0000256" key="27">
    <source>
        <dbReference type="PIRSR" id="PIRSR632852-1"/>
    </source>
</evidence>
<protein>
    <recommendedName>
        <fullName evidence="24">DNA oxidative demethylase ALKBH2</fullName>
        <ecNumber evidence="23">1.14.11.33</ecNumber>
    </recommendedName>
    <alternativeName>
        <fullName evidence="25">Alkylated DNA repair protein alkB homolog 2</fullName>
    </alternativeName>
    <alternativeName>
        <fullName evidence="26">Alpha-ketoglutarate-dependent dioxygenase alkB homolog 2</fullName>
    </alternativeName>
</protein>
<dbReference type="OrthoDB" id="445341at2759"/>
<feature type="binding site" evidence="27">
    <location>
        <position position="199"/>
    </location>
    <ligand>
        <name>2-oxoglutarate</name>
        <dbReference type="ChEBI" id="CHEBI:16810"/>
    </ligand>
</feature>
<dbReference type="GO" id="GO:0006307">
    <property type="term" value="P:DNA alkylation repair"/>
    <property type="evidence" value="ECO:0007669"/>
    <property type="project" value="UniProtKB-ARBA"/>
</dbReference>
<comment type="caution">
    <text evidence="29">The sequence shown here is derived from an EMBL/GenBank/DDBJ whole genome shotgun (WGS) entry which is preliminary data.</text>
</comment>
<evidence type="ECO:0000256" key="23">
    <source>
        <dbReference type="ARBA" id="ARBA00066725"/>
    </source>
</evidence>
<evidence type="ECO:0000256" key="7">
    <source>
        <dbReference type="ARBA" id="ARBA00022964"/>
    </source>
</evidence>
<dbReference type="PROSITE" id="PS51471">
    <property type="entry name" value="FE2OG_OXY"/>
    <property type="match status" value="1"/>
</dbReference>
<proteinExistence type="predicted"/>
<feature type="binding site" evidence="27">
    <location>
        <position position="287"/>
    </location>
    <ligand>
        <name>2-oxoglutarate</name>
        <dbReference type="ChEBI" id="CHEBI:16810"/>
    </ligand>
</feature>
<comment type="catalytic activity">
    <reaction evidence="14">
        <text>a 1,N(6)-etheno-2'-deoxyadenosine in single-stranded DNA + 2-oxoglutarate + O2 + H2O = a 2'-deoxyadenosine in single-stranded DNA + glyoxal + succinate + CO2</text>
        <dbReference type="Rhea" id="RHEA:70459"/>
        <dbReference type="Rhea" id="RHEA-COMP:17896"/>
        <dbReference type="Rhea" id="RHEA-COMP:17904"/>
        <dbReference type="ChEBI" id="CHEBI:15377"/>
        <dbReference type="ChEBI" id="CHEBI:15379"/>
        <dbReference type="ChEBI" id="CHEBI:16526"/>
        <dbReference type="ChEBI" id="CHEBI:16810"/>
        <dbReference type="ChEBI" id="CHEBI:30031"/>
        <dbReference type="ChEBI" id="CHEBI:34779"/>
        <dbReference type="ChEBI" id="CHEBI:90615"/>
        <dbReference type="ChEBI" id="CHEBI:189583"/>
    </reaction>
    <physiologicalReaction direction="left-to-right" evidence="14">
        <dbReference type="Rhea" id="RHEA:70460"/>
    </physiologicalReaction>
</comment>
<comment type="catalytic activity">
    <reaction evidence="16">
        <text>a 3,N(4)-etheno-2'-deoxycytidine in double-stranded DNA + 2-oxoglutarate + O2 + H2O = a 2'-deoxycytidine in double-stranded DNA + glyoxal + succinate + CO2</text>
        <dbReference type="Rhea" id="RHEA:70467"/>
        <dbReference type="Rhea" id="RHEA-COMP:17070"/>
        <dbReference type="Rhea" id="RHEA-COMP:17905"/>
        <dbReference type="ChEBI" id="CHEBI:15377"/>
        <dbReference type="ChEBI" id="CHEBI:15379"/>
        <dbReference type="ChEBI" id="CHEBI:16526"/>
        <dbReference type="ChEBI" id="CHEBI:16810"/>
        <dbReference type="ChEBI" id="CHEBI:30031"/>
        <dbReference type="ChEBI" id="CHEBI:34779"/>
        <dbReference type="ChEBI" id="CHEBI:85452"/>
        <dbReference type="ChEBI" id="CHEBI:189585"/>
    </reaction>
    <physiologicalReaction direction="left-to-right" evidence="16">
        <dbReference type="Rhea" id="RHEA:70468"/>
    </physiologicalReaction>
</comment>
<evidence type="ECO:0000256" key="9">
    <source>
        <dbReference type="ARBA" id="ARBA00023004"/>
    </source>
</evidence>
<dbReference type="GO" id="GO:0005730">
    <property type="term" value="C:nucleolus"/>
    <property type="evidence" value="ECO:0007669"/>
    <property type="project" value="UniProtKB-SubCell"/>
</dbReference>
<feature type="binding site" evidence="27">
    <location>
        <position position="275"/>
    </location>
    <ligand>
        <name>2-oxoglutarate</name>
        <dbReference type="ChEBI" id="CHEBI:16810"/>
    </ligand>
</feature>
<comment type="catalytic activity">
    <reaction evidence="19">
        <text>a 1,N(6)-etheno-2'-deoxyadenosine in double-stranded DNA + 2-oxoglutarate + O2 + H2O = a 2'-deoxyadenosine in double-stranded DNA + glyoxal + succinate + CO2</text>
        <dbReference type="Rhea" id="RHEA:70463"/>
        <dbReference type="Rhea" id="RHEA-COMP:17897"/>
        <dbReference type="Rhea" id="RHEA-COMP:17903"/>
        <dbReference type="ChEBI" id="CHEBI:15377"/>
        <dbReference type="ChEBI" id="CHEBI:15379"/>
        <dbReference type="ChEBI" id="CHEBI:16526"/>
        <dbReference type="ChEBI" id="CHEBI:16810"/>
        <dbReference type="ChEBI" id="CHEBI:30031"/>
        <dbReference type="ChEBI" id="CHEBI:34779"/>
        <dbReference type="ChEBI" id="CHEBI:90615"/>
        <dbReference type="ChEBI" id="CHEBI:189583"/>
    </reaction>
    <physiologicalReaction direction="left-to-right" evidence="19">
        <dbReference type="Rhea" id="RHEA:70464"/>
    </physiologicalReaction>
</comment>
<evidence type="ECO:0000256" key="15">
    <source>
        <dbReference type="ARBA" id="ARBA00051376"/>
    </source>
</evidence>
<evidence type="ECO:0000256" key="19">
    <source>
        <dbReference type="ARBA" id="ARBA00052627"/>
    </source>
</evidence>
<dbReference type="AlphaFoldDB" id="A0A0V1KT86"/>